<sequence length="60" mass="6674">MFEVATTTAHRDAIERAHHERAEAFADLLAAITRPIRSLSLPQVGTRRWRKSPQGSPAGH</sequence>
<dbReference type="AlphaFoldDB" id="A0A2T0RSX7"/>
<accession>A0A2T0RSX7</accession>
<reference evidence="1 2" key="1">
    <citation type="submission" date="2018-03" db="EMBL/GenBank/DDBJ databases">
        <title>Genomic Encyclopedia of Archaeal and Bacterial Type Strains, Phase II (KMG-II): from individual species to whole genera.</title>
        <authorList>
            <person name="Goeker M."/>
        </authorList>
    </citation>
    <scope>NUCLEOTIDE SEQUENCE [LARGE SCALE GENOMIC DNA]</scope>
    <source>
        <strain evidence="1 2">DSM 29328</strain>
    </source>
</reference>
<evidence type="ECO:0000313" key="2">
    <source>
        <dbReference type="Proteomes" id="UP000239480"/>
    </source>
</evidence>
<dbReference type="Proteomes" id="UP000239480">
    <property type="component" value="Unassembled WGS sequence"/>
</dbReference>
<proteinExistence type="predicted"/>
<comment type="caution">
    <text evidence="1">The sequence shown here is derived from an EMBL/GenBank/DDBJ whole genome shotgun (WGS) entry which is preliminary data.</text>
</comment>
<protein>
    <submittedName>
        <fullName evidence="1">Uncharacterized protein</fullName>
    </submittedName>
</protein>
<organism evidence="1 2">
    <name type="scientific">Aliiruegeria haliotis</name>
    <dbReference type="NCBI Taxonomy" id="1280846"/>
    <lineage>
        <taxon>Bacteria</taxon>
        <taxon>Pseudomonadati</taxon>
        <taxon>Pseudomonadota</taxon>
        <taxon>Alphaproteobacteria</taxon>
        <taxon>Rhodobacterales</taxon>
        <taxon>Roseobacteraceae</taxon>
        <taxon>Aliiruegeria</taxon>
    </lineage>
</organism>
<dbReference type="RefSeq" id="WP_106204675.1">
    <property type="nucleotide sequence ID" value="NZ_PVTD01000003.1"/>
</dbReference>
<keyword evidence="2" id="KW-1185">Reference proteome</keyword>
<evidence type="ECO:0000313" key="1">
    <source>
        <dbReference type="EMBL" id="PRY24296.1"/>
    </source>
</evidence>
<name>A0A2T0RSX7_9RHOB</name>
<gene>
    <name evidence="1" type="ORF">CLV78_103162</name>
</gene>
<dbReference type="EMBL" id="PVTD01000003">
    <property type="protein sequence ID" value="PRY24296.1"/>
    <property type="molecule type" value="Genomic_DNA"/>
</dbReference>